<feature type="signal peptide" evidence="1">
    <location>
        <begin position="1"/>
        <end position="20"/>
    </location>
</feature>
<accession>A0A6A4R603</accession>
<proteinExistence type="predicted"/>
<organism evidence="2 3">
    <name type="scientific">Lupinus albus</name>
    <name type="common">White lupine</name>
    <name type="synonym">Lupinus termis</name>
    <dbReference type="NCBI Taxonomy" id="3870"/>
    <lineage>
        <taxon>Eukaryota</taxon>
        <taxon>Viridiplantae</taxon>
        <taxon>Streptophyta</taxon>
        <taxon>Embryophyta</taxon>
        <taxon>Tracheophyta</taxon>
        <taxon>Spermatophyta</taxon>
        <taxon>Magnoliopsida</taxon>
        <taxon>eudicotyledons</taxon>
        <taxon>Gunneridae</taxon>
        <taxon>Pentapetalae</taxon>
        <taxon>rosids</taxon>
        <taxon>fabids</taxon>
        <taxon>Fabales</taxon>
        <taxon>Fabaceae</taxon>
        <taxon>Papilionoideae</taxon>
        <taxon>50 kb inversion clade</taxon>
        <taxon>genistoids sensu lato</taxon>
        <taxon>core genistoids</taxon>
        <taxon>Genisteae</taxon>
        <taxon>Lupinus</taxon>
    </lineage>
</organism>
<dbReference type="Proteomes" id="UP000447434">
    <property type="component" value="Chromosome 1"/>
</dbReference>
<protein>
    <submittedName>
        <fullName evidence="2">Uncharacterized protein</fullName>
    </submittedName>
</protein>
<feature type="chain" id="PRO_5025333579" evidence="1">
    <location>
        <begin position="21"/>
        <end position="76"/>
    </location>
</feature>
<dbReference type="EMBL" id="WOCE01000001">
    <property type="protein sequence ID" value="KAE9621143.1"/>
    <property type="molecule type" value="Genomic_DNA"/>
</dbReference>
<evidence type="ECO:0000313" key="3">
    <source>
        <dbReference type="Proteomes" id="UP000447434"/>
    </source>
</evidence>
<keyword evidence="3" id="KW-1185">Reference proteome</keyword>
<evidence type="ECO:0000256" key="1">
    <source>
        <dbReference type="SAM" id="SignalP"/>
    </source>
</evidence>
<evidence type="ECO:0000313" key="2">
    <source>
        <dbReference type="EMBL" id="KAE9621143.1"/>
    </source>
</evidence>
<sequence length="76" mass="9037">MMHNFSHFLWKLKLWSYFSSLLNLCRYSMICTNRIGEMGSPCLKPLLAFRKSEGMPFIEYLQDTILTQTMAHLTNW</sequence>
<keyword evidence="1" id="KW-0732">Signal</keyword>
<reference evidence="3" key="1">
    <citation type="journal article" date="2020" name="Nat. Commun.">
        <title>Genome sequence of the cluster root forming white lupin.</title>
        <authorList>
            <person name="Hufnagel B."/>
            <person name="Marques A."/>
            <person name="Soriano A."/>
            <person name="Marques L."/>
            <person name="Divol F."/>
            <person name="Doumas P."/>
            <person name="Sallet E."/>
            <person name="Mancinotti D."/>
            <person name="Carrere S."/>
            <person name="Marande W."/>
            <person name="Arribat S."/>
            <person name="Keller J."/>
            <person name="Huneau C."/>
            <person name="Blein T."/>
            <person name="Aime D."/>
            <person name="Laguerre M."/>
            <person name="Taylor J."/>
            <person name="Schubert V."/>
            <person name="Nelson M."/>
            <person name="Geu-Flores F."/>
            <person name="Crespi M."/>
            <person name="Gallardo-Guerrero K."/>
            <person name="Delaux P.-M."/>
            <person name="Salse J."/>
            <person name="Berges H."/>
            <person name="Guyot R."/>
            <person name="Gouzy J."/>
            <person name="Peret B."/>
        </authorList>
    </citation>
    <scope>NUCLEOTIDE SEQUENCE [LARGE SCALE GENOMIC DNA]</scope>
    <source>
        <strain evidence="3">cv. Amiga</strain>
    </source>
</reference>
<dbReference type="AlphaFoldDB" id="A0A6A4R603"/>
<comment type="caution">
    <text evidence="2">The sequence shown here is derived from an EMBL/GenBank/DDBJ whole genome shotgun (WGS) entry which is preliminary data.</text>
</comment>
<name>A0A6A4R603_LUPAL</name>
<gene>
    <name evidence="2" type="ORF">Lalb_Chr01g0010401</name>
</gene>